<name>A0A8X6UCT0_NEPPI</name>
<evidence type="ECO:0000313" key="2">
    <source>
        <dbReference type="Proteomes" id="UP000887013"/>
    </source>
</evidence>
<organism evidence="1 2">
    <name type="scientific">Nephila pilipes</name>
    <name type="common">Giant wood spider</name>
    <name type="synonym">Nephila maculata</name>
    <dbReference type="NCBI Taxonomy" id="299642"/>
    <lineage>
        <taxon>Eukaryota</taxon>
        <taxon>Metazoa</taxon>
        <taxon>Ecdysozoa</taxon>
        <taxon>Arthropoda</taxon>
        <taxon>Chelicerata</taxon>
        <taxon>Arachnida</taxon>
        <taxon>Araneae</taxon>
        <taxon>Araneomorphae</taxon>
        <taxon>Entelegynae</taxon>
        <taxon>Araneoidea</taxon>
        <taxon>Nephilidae</taxon>
        <taxon>Nephila</taxon>
    </lineage>
</organism>
<proteinExistence type="predicted"/>
<dbReference type="EMBL" id="BMAW01126754">
    <property type="protein sequence ID" value="GFU18127.1"/>
    <property type="molecule type" value="Genomic_DNA"/>
</dbReference>
<accession>A0A8X6UCT0</accession>
<comment type="caution">
    <text evidence="1">The sequence shown here is derived from an EMBL/GenBank/DDBJ whole genome shotgun (WGS) entry which is preliminary data.</text>
</comment>
<evidence type="ECO:0000313" key="1">
    <source>
        <dbReference type="EMBL" id="GFU18127.1"/>
    </source>
</evidence>
<gene>
    <name evidence="1" type="ORF">NPIL_610031</name>
</gene>
<sequence length="41" mass="4711">AEKGPQSEEYYVAIDRAKRMRKGELPGLPYIPSKKEEVLSF</sequence>
<keyword evidence="2" id="KW-1185">Reference proteome</keyword>
<protein>
    <submittedName>
        <fullName evidence="1">Uncharacterized protein</fullName>
    </submittedName>
</protein>
<reference evidence="1" key="1">
    <citation type="submission" date="2020-08" db="EMBL/GenBank/DDBJ databases">
        <title>Multicomponent nature underlies the extraordinary mechanical properties of spider dragline silk.</title>
        <authorList>
            <person name="Kono N."/>
            <person name="Nakamura H."/>
            <person name="Mori M."/>
            <person name="Yoshida Y."/>
            <person name="Ohtoshi R."/>
            <person name="Malay A.D."/>
            <person name="Moran D.A.P."/>
            <person name="Tomita M."/>
            <person name="Numata K."/>
            <person name="Arakawa K."/>
        </authorList>
    </citation>
    <scope>NUCLEOTIDE SEQUENCE</scope>
</reference>
<feature type="non-terminal residue" evidence="1">
    <location>
        <position position="1"/>
    </location>
</feature>
<dbReference type="AlphaFoldDB" id="A0A8X6UCT0"/>
<dbReference type="Proteomes" id="UP000887013">
    <property type="component" value="Unassembled WGS sequence"/>
</dbReference>